<evidence type="ECO:0000259" key="12">
    <source>
        <dbReference type="Pfam" id="PF21289"/>
    </source>
</evidence>
<dbReference type="InterPro" id="IPR049404">
    <property type="entry name" value="EDC4_C"/>
</dbReference>
<feature type="region of interest" description="Disordered" evidence="10">
    <location>
        <begin position="915"/>
        <end position="963"/>
    </location>
</feature>
<keyword evidence="14" id="KW-1185">Reference proteome</keyword>
<dbReference type="SUPFAM" id="SSF50978">
    <property type="entry name" value="WD40 repeat-like"/>
    <property type="match status" value="1"/>
</dbReference>
<reference evidence="13" key="1">
    <citation type="submission" date="2020-02" db="EMBL/GenBank/DDBJ databases">
        <authorList>
            <person name="Scholz U."/>
            <person name="Mascher M."/>
            <person name="Fiebig A."/>
        </authorList>
    </citation>
    <scope>NUCLEOTIDE SEQUENCE</scope>
</reference>
<evidence type="ECO:0000259" key="11">
    <source>
        <dbReference type="Pfam" id="PF16529"/>
    </source>
</evidence>
<dbReference type="InterPro" id="IPR036322">
    <property type="entry name" value="WD40_repeat_dom_sf"/>
</dbReference>
<feature type="repeat" description="WD" evidence="9">
    <location>
        <begin position="264"/>
        <end position="306"/>
    </location>
</feature>
<dbReference type="PANTHER" id="PTHR15598">
    <property type="entry name" value="ENHANCER OF MRNA-DECAPPING PROTEIN 4"/>
    <property type="match status" value="1"/>
</dbReference>
<evidence type="ECO:0000256" key="6">
    <source>
        <dbReference type="ARBA" id="ARBA00022664"/>
    </source>
</evidence>
<dbReference type="InterPro" id="IPR045152">
    <property type="entry name" value="EDC4-like"/>
</dbReference>
<feature type="region of interest" description="Disordered" evidence="10">
    <location>
        <begin position="673"/>
        <end position="704"/>
    </location>
</feature>
<feature type="region of interest" description="Disordered" evidence="10">
    <location>
        <begin position="625"/>
        <end position="644"/>
    </location>
</feature>
<dbReference type="EMBL" id="LR746277">
    <property type="protein sequence ID" value="CAA7407834.1"/>
    <property type="molecule type" value="Genomic_DNA"/>
</dbReference>
<dbReference type="PROSITE" id="PS50294">
    <property type="entry name" value="WD_REPEATS_REGION"/>
    <property type="match status" value="2"/>
</dbReference>
<evidence type="ECO:0000256" key="10">
    <source>
        <dbReference type="SAM" id="MobiDB-lite"/>
    </source>
</evidence>
<protein>
    <submittedName>
        <fullName evidence="13">Uncharacterized protein</fullName>
    </submittedName>
</protein>
<keyword evidence="6" id="KW-0507">mRNA processing</keyword>
<dbReference type="Pfam" id="PF16529">
    <property type="entry name" value="Ge1_WD40"/>
    <property type="match status" value="1"/>
</dbReference>
<evidence type="ECO:0000256" key="4">
    <source>
        <dbReference type="ARBA" id="ARBA00022553"/>
    </source>
</evidence>
<dbReference type="GO" id="GO:0000932">
    <property type="term" value="C:P-body"/>
    <property type="evidence" value="ECO:0007669"/>
    <property type="project" value="UniProtKB-SubCell"/>
</dbReference>
<dbReference type="InterPro" id="IPR001680">
    <property type="entry name" value="WD40_rpt"/>
</dbReference>
<dbReference type="PROSITE" id="PS50082">
    <property type="entry name" value="WD_REPEATS_2"/>
    <property type="match status" value="2"/>
</dbReference>
<dbReference type="Gene3D" id="2.130.10.10">
    <property type="entry name" value="YVTN repeat-like/Quinoprotein amine dehydrogenase"/>
    <property type="match status" value="1"/>
</dbReference>
<dbReference type="Pfam" id="PF21289">
    <property type="entry name" value="EDC4_C"/>
    <property type="match status" value="1"/>
</dbReference>
<feature type="domain" description="Enhancer of mRNA-decapping protein 4 C-terminal" evidence="12">
    <location>
        <begin position="1262"/>
        <end position="1364"/>
    </location>
</feature>
<dbReference type="Proteomes" id="UP000663760">
    <property type="component" value="Chromosome 14"/>
</dbReference>
<comment type="similarity">
    <text evidence="2">Belongs to the WD repeat EDC4 family.</text>
</comment>
<dbReference type="GO" id="GO:0006397">
    <property type="term" value="P:mRNA processing"/>
    <property type="evidence" value="ECO:0007669"/>
    <property type="project" value="UniProtKB-KW"/>
</dbReference>
<evidence type="ECO:0000256" key="9">
    <source>
        <dbReference type="PROSITE-ProRule" id="PRU00221"/>
    </source>
</evidence>
<dbReference type="InterPro" id="IPR015943">
    <property type="entry name" value="WD40/YVTN_repeat-like_dom_sf"/>
</dbReference>
<feature type="compositionally biased region" description="Basic and acidic residues" evidence="10">
    <location>
        <begin position="690"/>
        <end position="700"/>
    </location>
</feature>
<evidence type="ECO:0000256" key="3">
    <source>
        <dbReference type="ARBA" id="ARBA00022490"/>
    </source>
</evidence>
<comment type="subcellular location">
    <subcellularLocation>
        <location evidence="1">Cytoplasm</location>
        <location evidence="1">P-body</location>
    </subcellularLocation>
</comment>
<accession>A0A7I8LEZ6</accession>
<evidence type="ECO:0000256" key="5">
    <source>
        <dbReference type="ARBA" id="ARBA00022574"/>
    </source>
</evidence>
<keyword evidence="7" id="KW-0677">Repeat</keyword>
<keyword evidence="4" id="KW-0597">Phosphoprotein</keyword>
<dbReference type="GO" id="GO:0031087">
    <property type="term" value="P:deadenylation-independent decapping of nuclear-transcribed mRNA"/>
    <property type="evidence" value="ECO:0007669"/>
    <property type="project" value="InterPro"/>
</dbReference>
<evidence type="ECO:0000256" key="2">
    <source>
        <dbReference type="ARBA" id="ARBA00009639"/>
    </source>
</evidence>
<dbReference type="OrthoDB" id="21128at2759"/>
<name>A0A7I8LEZ6_SPIIN</name>
<evidence type="ECO:0000313" key="13">
    <source>
        <dbReference type="EMBL" id="CAA7407834.1"/>
    </source>
</evidence>
<evidence type="ECO:0000256" key="8">
    <source>
        <dbReference type="ARBA" id="ARBA00023054"/>
    </source>
</evidence>
<feature type="compositionally biased region" description="Pro residues" evidence="10">
    <location>
        <begin position="32"/>
        <end position="68"/>
    </location>
</feature>
<dbReference type="InterPro" id="IPR032401">
    <property type="entry name" value="EDC4_WD40"/>
</dbReference>
<feature type="region of interest" description="Disordered" evidence="10">
    <location>
        <begin position="726"/>
        <end position="747"/>
    </location>
</feature>
<evidence type="ECO:0000313" key="14">
    <source>
        <dbReference type="Proteomes" id="UP000663760"/>
    </source>
</evidence>
<feature type="domain" description="Enhancer of mRNA-decapping protein 4 WD40 repeat region" evidence="11">
    <location>
        <begin position="217"/>
        <end position="531"/>
    </location>
</feature>
<keyword evidence="3" id="KW-0963">Cytoplasm</keyword>
<proteinExistence type="inferred from homology"/>
<organism evidence="13 14">
    <name type="scientific">Spirodela intermedia</name>
    <name type="common">Intermediate duckweed</name>
    <dbReference type="NCBI Taxonomy" id="51605"/>
    <lineage>
        <taxon>Eukaryota</taxon>
        <taxon>Viridiplantae</taxon>
        <taxon>Streptophyta</taxon>
        <taxon>Embryophyta</taxon>
        <taxon>Tracheophyta</taxon>
        <taxon>Spermatophyta</taxon>
        <taxon>Magnoliopsida</taxon>
        <taxon>Liliopsida</taxon>
        <taxon>Araceae</taxon>
        <taxon>Lemnoideae</taxon>
        <taxon>Spirodela</taxon>
    </lineage>
</organism>
<keyword evidence="8" id="KW-0175">Coiled coil</keyword>
<feature type="region of interest" description="Disordered" evidence="10">
    <location>
        <begin position="1"/>
        <end position="84"/>
    </location>
</feature>
<evidence type="ECO:0000256" key="7">
    <source>
        <dbReference type="ARBA" id="ARBA00022737"/>
    </source>
</evidence>
<sequence length="1393" mass="150646">MASAGNPNQPAPFDVHKLFKPPPNSSSAPINPGNPPSNPPFPPPISYPPGAPSYPVPPPGPFSYPPQTAPFHQHHPHPFLHYPQDPLANVYQQQARPAIPYGSPVPNPSHPPPNSGARLMALLGTSAPGTIETAVSMPPPSSLPSASSGEFSVLPVNSPVLSTVPSAPPMISAGVPQTTQARLPSGKQPHGRHINGGDRFVYDVDVRESPPPPQLEVTPITKYSSDPGLVLGRQIAVNRSYICYGLRQGNIRVLNINTALRSLLRGHTQRVTDMAFFAEDVHLLASASVDGRVFVWKINEGPDKDDKPQITGKIIVAIQIVSDGESFHPQVCWHCHKQEILVVGIGNRLLKIDMTKVGKGEVFSEEDEPLQCHVDKLIDGVQLIGKHDQEVTDLSMSQWMMTRLASASKDGTVKIWDDRKATPLVTLRPHDGQPVNCVSFLTAPYRPDHILLITAGPLNREVKIWASANQEGWLLPSDCESWLCMQTLELRSCTETRVEDAFFNQVVVLPQASLILLANAKKNVIYALHIDYGSNPLSTRMDYIAEFSVKMPILSITATSDCYADGKHVIQVYCVQTQAIQQYALDLSQCLPPPLENVGLEKELSISRISDAATSDSFASATVGITANEDPSGNSTQNFSIPLNTSETSPAVKYSLTSDSPDNSSLLEITALKTENRPSAPPISDMDADISPRIDSERGSSLDNVIDQSVARQSIERGLEVGALNLPDAPLDDSSVKRESKPGPSDITVVPNLPSFPMGTKVTHLVTPSEILSKAVSSTESNVIPELNGTQTRIPEVSSNLVTETAEVEVKVIGESGSSVYREPDSQREPQIQILEDQSKSLSSQFTESNSEIVRDGIFNVAEVVRIEDNAFSEGLEQPCPVKDEVKDTVKDESENDSQSVAATLVAESASAAVAAQSPSVARGKKQKAKQPQTSGPSSPSQPPFDSSDSFNEQGSNFSTADAGFPQALSNIQAMLSQVMATQKDMQNQMNAVISLPVTKEGKRVEVALGRCIEKAIKANNDVLWARFQEEIAKREKLEKDRMQQMTSSISNSLNKDLPAIIEKIVKKENSSVGPNLARSISPALEKAITAAIADSFQKGVGDKAVNQLEKSVNSKLEVAVARQVQGQFQTSVKQYLQDGMRCCLEASIIPSFELACKAMFEQIDAGFHKGMVEHTTTVQQQLEAAHTPLALSLRDAVNSALAVTQALSNEIADGQRKLLSLAAAGNPKSLDSMAAQQANGPLGGLHEMAEATVDPTKELTRLITERKFDEAFTMALQRSDVTIVSWLCSQVDLQGICSMSPLPLSQGVLLSLLQQLACDLAKDTTQKLAWMTQVAVAINPSDPMIALHVRPIFDQVYQILAHQRSLPTTTPADSNSIRLMLHVINSVLTGFK</sequence>
<dbReference type="FunFam" id="1.10.220.100:FF:000001">
    <property type="entry name" value="Enhancer of mRNA-decapping protein 4"/>
    <property type="match status" value="1"/>
</dbReference>
<feature type="repeat" description="WD" evidence="9">
    <location>
        <begin position="384"/>
        <end position="426"/>
    </location>
</feature>
<evidence type="ECO:0000256" key="1">
    <source>
        <dbReference type="ARBA" id="ARBA00004201"/>
    </source>
</evidence>
<dbReference type="InterPro" id="IPR044938">
    <property type="entry name" value="EDC4_C_sf"/>
</dbReference>
<keyword evidence="5 9" id="KW-0853">WD repeat</keyword>
<gene>
    <name evidence="13" type="ORF">SI8410_14018512</name>
</gene>
<dbReference type="FunFam" id="2.130.10.10:FF:000232">
    <property type="entry name" value="enhancer of mRNA-decapping protein 4"/>
    <property type="match status" value="1"/>
</dbReference>
<dbReference type="Gene3D" id="1.10.220.100">
    <property type="entry name" value="conserved c-terminal region of ge- 1"/>
    <property type="match status" value="1"/>
</dbReference>
<dbReference type="PANTHER" id="PTHR15598:SF5">
    <property type="entry name" value="ENHANCER OF MRNA-DECAPPING PROTEIN 4"/>
    <property type="match status" value="1"/>
</dbReference>
<dbReference type="SMART" id="SM00320">
    <property type="entry name" value="WD40"/>
    <property type="match status" value="3"/>
</dbReference>
<feature type="compositionally biased region" description="Low complexity" evidence="10">
    <location>
        <begin position="932"/>
        <end position="951"/>
    </location>
</feature>